<feature type="non-terminal residue" evidence="1">
    <location>
        <position position="1"/>
    </location>
</feature>
<evidence type="ECO:0000313" key="1">
    <source>
        <dbReference type="EMBL" id="MCI37054.1"/>
    </source>
</evidence>
<dbReference type="AlphaFoldDB" id="A0A392RLV3"/>
<accession>A0A392RLV3</accession>
<comment type="caution">
    <text evidence="1">The sequence shown here is derived from an EMBL/GenBank/DDBJ whole genome shotgun (WGS) entry which is preliminary data.</text>
</comment>
<keyword evidence="2" id="KW-1185">Reference proteome</keyword>
<name>A0A392RLV3_9FABA</name>
<evidence type="ECO:0000313" key="2">
    <source>
        <dbReference type="Proteomes" id="UP000265520"/>
    </source>
</evidence>
<dbReference type="Proteomes" id="UP000265520">
    <property type="component" value="Unassembled WGS sequence"/>
</dbReference>
<dbReference type="EMBL" id="LXQA010240261">
    <property type="protein sequence ID" value="MCI37054.1"/>
    <property type="molecule type" value="Genomic_DNA"/>
</dbReference>
<organism evidence="1 2">
    <name type="scientific">Trifolium medium</name>
    <dbReference type="NCBI Taxonomy" id="97028"/>
    <lineage>
        <taxon>Eukaryota</taxon>
        <taxon>Viridiplantae</taxon>
        <taxon>Streptophyta</taxon>
        <taxon>Embryophyta</taxon>
        <taxon>Tracheophyta</taxon>
        <taxon>Spermatophyta</taxon>
        <taxon>Magnoliopsida</taxon>
        <taxon>eudicotyledons</taxon>
        <taxon>Gunneridae</taxon>
        <taxon>Pentapetalae</taxon>
        <taxon>rosids</taxon>
        <taxon>fabids</taxon>
        <taxon>Fabales</taxon>
        <taxon>Fabaceae</taxon>
        <taxon>Papilionoideae</taxon>
        <taxon>50 kb inversion clade</taxon>
        <taxon>NPAAA clade</taxon>
        <taxon>Hologalegina</taxon>
        <taxon>IRL clade</taxon>
        <taxon>Trifolieae</taxon>
        <taxon>Trifolium</taxon>
    </lineage>
</organism>
<proteinExistence type="predicted"/>
<sequence>HEHNLTAVQSRIGTAPNLIMNFSRRNTTTTIHSGGLDWNRPKATSISETRRFYSNPSQIPLVNSANDEVQPIWTGGGAGG</sequence>
<protein>
    <submittedName>
        <fullName evidence="1">Uncharacterized protein</fullName>
    </submittedName>
</protein>
<reference evidence="1 2" key="1">
    <citation type="journal article" date="2018" name="Front. Plant Sci.">
        <title>Red Clover (Trifolium pratense) and Zigzag Clover (T. medium) - A Picture of Genomic Similarities and Differences.</title>
        <authorList>
            <person name="Dluhosova J."/>
            <person name="Istvanek J."/>
            <person name="Nedelnik J."/>
            <person name="Repkova J."/>
        </authorList>
    </citation>
    <scope>NUCLEOTIDE SEQUENCE [LARGE SCALE GENOMIC DNA]</scope>
    <source>
        <strain evidence="2">cv. 10/8</strain>
        <tissue evidence="1">Leaf</tissue>
    </source>
</reference>